<dbReference type="SUPFAM" id="SSF48371">
    <property type="entry name" value="ARM repeat"/>
    <property type="match status" value="1"/>
</dbReference>
<dbReference type="EMBL" id="CACVAT010000490">
    <property type="protein sequence ID" value="CAA6829003.1"/>
    <property type="molecule type" value="Genomic_DNA"/>
</dbReference>
<accession>A0A6S6UM18</accession>
<proteinExistence type="predicted"/>
<dbReference type="Gene3D" id="1.25.10.10">
    <property type="entry name" value="Leucine-rich Repeat Variant"/>
    <property type="match status" value="1"/>
</dbReference>
<organism evidence="1">
    <name type="scientific">uncultured Thiotrichaceae bacterium</name>
    <dbReference type="NCBI Taxonomy" id="298394"/>
    <lineage>
        <taxon>Bacteria</taxon>
        <taxon>Pseudomonadati</taxon>
        <taxon>Pseudomonadota</taxon>
        <taxon>Gammaproteobacteria</taxon>
        <taxon>Thiotrichales</taxon>
        <taxon>Thiotrichaceae</taxon>
        <taxon>environmental samples</taxon>
    </lineage>
</organism>
<reference evidence="1" key="1">
    <citation type="submission" date="2020-01" db="EMBL/GenBank/DDBJ databases">
        <authorList>
            <person name="Meier V. D."/>
            <person name="Meier V D."/>
        </authorList>
    </citation>
    <scope>NUCLEOTIDE SEQUENCE</scope>
    <source>
        <strain evidence="1">HLG_WM_MAG_09</strain>
    </source>
</reference>
<dbReference type="InterPro" id="IPR011989">
    <property type="entry name" value="ARM-like"/>
</dbReference>
<sequence>MPKRNQNTEEQLADLNQLYSLDDEQVITQTIEQALHSKSCRVIAKAAKICEEKLLYQMEDELIASYQRLLKQKDPNCLAKSAIMRALVVQDCHDVDFYLAGLRYVQNEPGWGGPTDSAVDIRCSSAMGLVSTTYPRAMVELLTLLNDPEPNARMGAARAIKYGLRYEATLVFKQKLFCGDEEPEVLGECMSGLLTVDPDYSLPFIATYLDSTDDLLFELAALALGDSRLDEALEALQAAWGHTFAIHAERRRALFKAIALHRSDDALDWLLGKLEDADAGLLETGIEVLAVYKHRQALKDRMEDIVAGSGNRRHHALYREYWG</sequence>
<evidence type="ECO:0000313" key="1">
    <source>
        <dbReference type="EMBL" id="CAA6829003.1"/>
    </source>
</evidence>
<protein>
    <recommendedName>
        <fullName evidence="2">HEAT repeat domain-containing protein</fullName>
    </recommendedName>
</protein>
<evidence type="ECO:0008006" key="2">
    <source>
        <dbReference type="Google" id="ProtNLM"/>
    </source>
</evidence>
<dbReference type="AlphaFoldDB" id="A0A6S6UM18"/>
<gene>
    <name evidence="1" type="ORF">HELGO_WM52148</name>
</gene>
<dbReference type="InterPro" id="IPR016024">
    <property type="entry name" value="ARM-type_fold"/>
</dbReference>
<name>A0A6S6UM18_9GAMM</name>